<evidence type="ECO:0000313" key="1">
    <source>
        <dbReference type="EMBL" id="AST09909.1"/>
    </source>
</evidence>
<protein>
    <submittedName>
        <fullName evidence="1">V1</fullName>
    </submittedName>
</protein>
<dbReference type="GO" id="GO:0019028">
    <property type="term" value="C:viral capsid"/>
    <property type="evidence" value="ECO:0007669"/>
    <property type="project" value="InterPro"/>
</dbReference>
<dbReference type="Gene3D" id="2.60.120.20">
    <property type="match status" value="1"/>
</dbReference>
<proteinExistence type="predicted"/>
<dbReference type="EMBL" id="MF185004">
    <property type="protein sequence ID" value="AST09909.1"/>
    <property type="molecule type" value="Genomic_DNA"/>
</dbReference>
<dbReference type="GO" id="GO:0005198">
    <property type="term" value="F:structural molecule activity"/>
    <property type="evidence" value="ECO:0007669"/>
    <property type="project" value="InterPro"/>
</dbReference>
<dbReference type="Pfam" id="PF00844">
    <property type="entry name" value="Gemini_coat"/>
    <property type="match status" value="1"/>
</dbReference>
<accession>A0A223FPJ4</accession>
<dbReference type="InterPro" id="IPR000263">
    <property type="entry name" value="GV_A/BR1_coat"/>
</dbReference>
<sequence length="225" mass="25646">MVLRARRRVRRNRRYPRRRVLSKRSRVTRRARPRSRPCQFSFHGNSFAAQPTLFFLTPIALGNGAEDRTGPVLTVSSMYLKGVVIPTDTVTDGLHDVYFWIILDRFPQGSDPSYGDIFTGSDASGSMVETLTRNKQNRKRFRILGSKKLVVGVNRKPQESLPHSRAPFSIFQRRRLVVSFKNDVTGGGRNDVERNRLYLACASSTGHTFRLYCNGIVNFFNGSVF</sequence>
<reference evidence="1" key="1">
    <citation type="journal article" date="2017" name="Arch. Virol.">
        <title>A novel grablovirus from non-cultivated grapevine (Vitis sp.) in North America.</title>
        <authorList>
            <person name="Perry K.L."/>
            <person name="McLane H."/>
            <person name="Thompson J.R."/>
            <person name="Fuchs M."/>
        </authorList>
    </citation>
    <scope>NUCLEOTIDE SEQUENCE</scope>
    <source>
        <strain evidence="1">WVV1-NY1325</strain>
    </source>
</reference>
<organism evidence="1">
    <name type="scientific">Wild vitis virus 1</name>
    <dbReference type="NCBI Taxonomy" id="2025352"/>
    <lineage>
        <taxon>Viruses</taxon>
        <taxon>Monodnaviria</taxon>
        <taxon>Shotokuvirae</taxon>
        <taxon>Cressdnaviricota</taxon>
        <taxon>Repensiviricetes</taxon>
        <taxon>Geplafuvirales</taxon>
        <taxon>Geminiviridae</taxon>
        <taxon>Grablovirus</taxon>
        <taxon>Grablovirus silvestris</taxon>
        <taxon>Wild Vitis latent virus</taxon>
    </lineage>
</organism>
<dbReference type="InterPro" id="IPR029053">
    <property type="entry name" value="Viral_coat"/>
</dbReference>
<name>A0A223FPJ4_9GEMI</name>